<evidence type="ECO:0000256" key="6">
    <source>
        <dbReference type="ARBA" id="ARBA00023136"/>
    </source>
</evidence>
<dbReference type="Proteomes" id="UP000238322">
    <property type="component" value="Unassembled WGS sequence"/>
</dbReference>
<dbReference type="GO" id="GO:0009246">
    <property type="term" value="P:enterobacterial common antigen biosynthetic process"/>
    <property type="evidence" value="ECO:0007669"/>
    <property type="project" value="TreeGrafter"/>
</dbReference>
<feature type="transmembrane region" description="Helical" evidence="7">
    <location>
        <begin position="123"/>
        <end position="143"/>
    </location>
</feature>
<feature type="transmembrane region" description="Helical" evidence="7">
    <location>
        <begin position="53"/>
        <end position="71"/>
    </location>
</feature>
<organism evidence="9 10">
    <name type="scientific">Blastopirellula marina</name>
    <dbReference type="NCBI Taxonomy" id="124"/>
    <lineage>
        <taxon>Bacteria</taxon>
        <taxon>Pseudomonadati</taxon>
        <taxon>Planctomycetota</taxon>
        <taxon>Planctomycetia</taxon>
        <taxon>Pirellulales</taxon>
        <taxon>Pirellulaceae</taxon>
        <taxon>Blastopirellula</taxon>
    </lineage>
</organism>
<keyword evidence="4 7" id="KW-0812">Transmembrane</keyword>
<feature type="transmembrane region" description="Helical" evidence="7">
    <location>
        <begin position="240"/>
        <end position="257"/>
    </location>
</feature>
<keyword evidence="3" id="KW-1003">Cell membrane</keyword>
<evidence type="ECO:0000256" key="2">
    <source>
        <dbReference type="ARBA" id="ARBA00007400"/>
    </source>
</evidence>
<protein>
    <recommendedName>
        <fullName evidence="8">Acyltransferase 3 domain-containing protein</fullName>
    </recommendedName>
</protein>
<keyword evidence="6 7" id="KW-0472">Membrane</keyword>
<dbReference type="AlphaFoldDB" id="A0A2S8FZE9"/>
<evidence type="ECO:0000256" key="1">
    <source>
        <dbReference type="ARBA" id="ARBA00004651"/>
    </source>
</evidence>
<evidence type="ECO:0000256" key="5">
    <source>
        <dbReference type="ARBA" id="ARBA00022989"/>
    </source>
</evidence>
<feature type="transmembrane region" description="Helical" evidence="7">
    <location>
        <begin position="83"/>
        <end position="103"/>
    </location>
</feature>
<feature type="domain" description="Acyltransferase 3" evidence="8">
    <location>
        <begin position="28"/>
        <end position="317"/>
    </location>
</feature>
<feature type="transmembrane region" description="Helical" evidence="7">
    <location>
        <begin position="155"/>
        <end position="181"/>
    </location>
</feature>
<evidence type="ECO:0000313" key="10">
    <source>
        <dbReference type="Proteomes" id="UP000238322"/>
    </source>
</evidence>
<dbReference type="PANTHER" id="PTHR40074">
    <property type="entry name" value="O-ACETYLTRANSFERASE WECH"/>
    <property type="match status" value="1"/>
</dbReference>
<feature type="transmembrane region" description="Helical" evidence="7">
    <location>
        <begin position="296"/>
        <end position="315"/>
    </location>
</feature>
<dbReference type="PANTHER" id="PTHR40074:SF2">
    <property type="entry name" value="O-ACETYLTRANSFERASE WECH"/>
    <property type="match status" value="1"/>
</dbReference>
<comment type="caution">
    <text evidence="9">The sequence shown here is derived from an EMBL/GenBank/DDBJ whole genome shotgun (WGS) entry which is preliminary data.</text>
</comment>
<dbReference type="InterPro" id="IPR002656">
    <property type="entry name" value="Acyl_transf_3_dom"/>
</dbReference>
<evidence type="ECO:0000256" key="7">
    <source>
        <dbReference type="SAM" id="Phobius"/>
    </source>
</evidence>
<accession>A0A2S8FZE9</accession>
<feature type="transmembrane region" description="Helical" evidence="7">
    <location>
        <begin position="187"/>
        <end position="204"/>
    </location>
</feature>
<sequence>MKSTTLESASVKPRVAETTKSISRERVVGFDLLRFVAVLLVIWYHVGAAGSKFTTFHVPVLVIISVALAQTSRPMQDFAAKRASRILLPWLFWCLVFGVLDLVRRAAGVPSYLNGMSFFYGTAIHLWFLPFIFLVTVSCAYLRKAIGSVDLTRRIVIACVAATILVFTLVAMESRFSWWLLPAPCPQWLGALPAVIIGIVYVSVFSRRQPTTNESLAIILGSCLLAATAFVIAGKWSVSSFSFTALALFALSGMWSTNSDAPRWLVFLASITMGVYIVHPIFITAARIFIDRDWQGGVLHASIAIAFSVVAAVLITRTPLKSVV</sequence>
<evidence type="ECO:0000256" key="3">
    <source>
        <dbReference type="ARBA" id="ARBA00022475"/>
    </source>
</evidence>
<comment type="subcellular location">
    <subcellularLocation>
        <location evidence="1">Cell membrane</location>
        <topology evidence="1">Multi-pass membrane protein</topology>
    </subcellularLocation>
</comment>
<evidence type="ECO:0000256" key="4">
    <source>
        <dbReference type="ARBA" id="ARBA00022692"/>
    </source>
</evidence>
<dbReference type="OrthoDB" id="7855154at2"/>
<dbReference type="EMBL" id="PUHY01000005">
    <property type="protein sequence ID" value="PQO37572.1"/>
    <property type="molecule type" value="Genomic_DNA"/>
</dbReference>
<reference evidence="9 10" key="1">
    <citation type="submission" date="2018-02" db="EMBL/GenBank/DDBJ databases">
        <title>Comparative genomes isolates from brazilian mangrove.</title>
        <authorList>
            <person name="Araujo J.E."/>
            <person name="Taketani R.G."/>
            <person name="Silva M.C.P."/>
            <person name="Loureco M.V."/>
            <person name="Andreote F.D."/>
        </authorList>
    </citation>
    <scope>NUCLEOTIDE SEQUENCE [LARGE SCALE GENOMIC DNA]</scope>
    <source>
        <strain evidence="9 10">Hex-1 MGV</strain>
    </source>
</reference>
<evidence type="ECO:0000259" key="8">
    <source>
        <dbReference type="Pfam" id="PF01757"/>
    </source>
</evidence>
<dbReference type="GO" id="GO:0005886">
    <property type="term" value="C:plasma membrane"/>
    <property type="evidence" value="ECO:0007669"/>
    <property type="project" value="UniProtKB-SubCell"/>
</dbReference>
<proteinExistence type="inferred from homology"/>
<gene>
    <name evidence="9" type="ORF">C5Y83_06400</name>
</gene>
<dbReference type="RefSeq" id="WP_105328821.1">
    <property type="nucleotide sequence ID" value="NZ_PUHY01000005.1"/>
</dbReference>
<dbReference type="Pfam" id="PF01757">
    <property type="entry name" value="Acyl_transf_3"/>
    <property type="match status" value="1"/>
</dbReference>
<name>A0A2S8FZE9_9BACT</name>
<dbReference type="GO" id="GO:0016413">
    <property type="term" value="F:O-acetyltransferase activity"/>
    <property type="evidence" value="ECO:0007669"/>
    <property type="project" value="TreeGrafter"/>
</dbReference>
<comment type="similarity">
    <text evidence="2">Belongs to the acyltransferase 3 family.</text>
</comment>
<keyword evidence="5 7" id="KW-1133">Transmembrane helix</keyword>
<feature type="transmembrane region" description="Helical" evidence="7">
    <location>
        <begin position="27"/>
        <end position="47"/>
    </location>
</feature>
<evidence type="ECO:0000313" key="9">
    <source>
        <dbReference type="EMBL" id="PQO37572.1"/>
    </source>
</evidence>
<feature type="transmembrane region" description="Helical" evidence="7">
    <location>
        <begin position="216"/>
        <end position="234"/>
    </location>
</feature>
<feature type="transmembrane region" description="Helical" evidence="7">
    <location>
        <begin position="264"/>
        <end position="290"/>
    </location>
</feature>